<accession>A0AAV3Y0K1</accession>
<feature type="non-terminal residue" evidence="2">
    <location>
        <position position="56"/>
    </location>
</feature>
<keyword evidence="3" id="KW-1185">Reference proteome</keyword>
<dbReference type="Proteomes" id="UP000735302">
    <property type="component" value="Unassembled WGS sequence"/>
</dbReference>
<name>A0AAV3Y0K1_9GAST</name>
<evidence type="ECO:0000256" key="1">
    <source>
        <dbReference type="SAM" id="MobiDB-lite"/>
    </source>
</evidence>
<feature type="compositionally biased region" description="Basic residues" evidence="1">
    <location>
        <begin position="31"/>
        <end position="41"/>
    </location>
</feature>
<gene>
    <name evidence="2" type="ORF">PoB_000214200</name>
</gene>
<dbReference type="EMBL" id="BLXT01000274">
    <property type="protein sequence ID" value="GFN75636.1"/>
    <property type="molecule type" value="Genomic_DNA"/>
</dbReference>
<sequence>MKSKPFGKKKGPKPGLKGKLNKTVDADLKMKSKPFGKKKGPKPGLKGKFNKTVDAE</sequence>
<evidence type="ECO:0000313" key="2">
    <source>
        <dbReference type="EMBL" id="GFN75636.1"/>
    </source>
</evidence>
<dbReference type="AlphaFoldDB" id="A0AAV3Y0K1"/>
<reference evidence="2 3" key="1">
    <citation type="journal article" date="2021" name="Elife">
        <title>Chloroplast acquisition without the gene transfer in kleptoplastic sea slugs, Plakobranchus ocellatus.</title>
        <authorList>
            <person name="Maeda T."/>
            <person name="Takahashi S."/>
            <person name="Yoshida T."/>
            <person name="Shimamura S."/>
            <person name="Takaki Y."/>
            <person name="Nagai Y."/>
            <person name="Toyoda A."/>
            <person name="Suzuki Y."/>
            <person name="Arimoto A."/>
            <person name="Ishii H."/>
            <person name="Satoh N."/>
            <person name="Nishiyama T."/>
            <person name="Hasebe M."/>
            <person name="Maruyama T."/>
            <person name="Minagawa J."/>
            <person name="Obokata J."/>
            <person name="Shigenobu S."/>
        </authorList>
    </citation>
    <scope>NUCLEOTIDE SEQUENCE [LARGE SCALE GENOMIC DNA]</scope>
</reference>
<protein>
    <submittedName>
        <fullName evidence="2">Uncharacterized protein</fullName>
    </submittedName>
</protein>
<organism evidence="2 3">
    <name type="scientific">Plakobranchus ocellatus</name>
    <dbReference type="NCBI Taxonomy" id="259542"/>
    <lineage>
        <taxon>Eukaryota</taxon>
        <taxon>Metazoa</taxon>
        <taxon>Spiralia</taxon>
        <taxon>Lophotrochozoa</taxon>
        <taxon>Mollusca</taxon>
        <taxon>Gastropoda</taxon>
        <taxon>Heterobranchia</taxon>
        <taxon>Euthyneura</taxon>
        <taxon>Panpulmonata</taxon>
        <taxon>Sacoglossa</taxon>
        <taxon>Placobranchoidea</taxon>
        <taxon>Plakobranchidae</taxon>
        <taxon>Plakobranchus</taxon>
    </lineage>
</organism>
<proteinExistence type="predicted"/>
<evidence type="ECO:0000313" key="3">
    <source>
        <dbReference type="Proteomes" id="UP000735302"/>
    </source>
</evidence>
<feature type="region of interest" description="Disordered" evidence="1">
    <location>
        <begin position="1"/>
        <end position="56"/>
    </location>
</feature>
<comment type="caution">
    <text evidence="2">The sequence shown here is derived from an EMBL/GenBank/DDBJ whole genome shotgun (WGS) entry which is preliminary data.</text>
</comment>
<feature type="compositionally biased region" description="Basic residues" evidence="1">
    <location>
        <begin position="1"/>
        <end position="12"/>
    </location>
</feature>